<proteinExistence type="predicted"/>
<keyword evidence="2" id="KW-1185">Reference proteome</keyword>
<name>A0ABY7DTY5_MYAAR</name>
<organism evidence="1 2">
    <name type="scientific">Mya arenaria</name>
    <name type="common">Soft-shell clam</name>
    <dbReference type="NCBI Taxonomy" id="6604"/>
    <lineage>
        <taxon>Eukaryota</taxon>
        <taxon>Metazoa</taxon>
        <taxon>Spiralia</taxon>
        <taxon>Lophotrochozoa</taxon>
        <taxon>Mollusca</taxon>
        <taxon>Bivalvia</taxon>
        <taxon>Autobranchia</taxon>
        <taxon>Heteroconchia</taxon>
        <taxon>Euheterodonta</taxon>
        <taxon>Imparidentia</taxon>
        <taxon>Neoheterodontei</taxon>
        <taxon>Myida</taxon>
        <taxon>Myoidea</taxon>
        <taxon>Myidae</taxon>
        <taxon>Mya</taxon>
    </lineage>
</organism>
<accession>A0ABY7DTY5</accession>
<reference evidence="1" key="1">
    <citation type="submission" date="2022-11" db="EMBL/GenBank/DDBJ databases">
        <title>Centuries of genome instability and evolution in soft-shell clam transmissible cancer (bioRxiv).</title>
        <authorList>
            <person name="Hart S.F.M."/>
            <person name="Yonemitsu M.A."/>
            <person name="Giersch R.M."/>
            <person name="Beal B.F."/>
            <person name="Arriagada G."/>
            <person name="Davis B.W."/>
            <person name="Ostrander E.A."/>
            <person name="Goff S.P."/>
            <person name="Metzger M.J."/>
        </authorList>
    </citation>
    <scope>NUCLEOTIDE SEQUENCE</scope>
    <source>
        <strain evidence="1">MELC-2E11</strain>
        <tissue evidence="1">Siphon/mantle</tissue>
    </source>
</reference>
<evidence type="ECO:0000313" key="2">
    <source>
        <dbReference type="Proteomes" id="UP001164746"/>
    </source>
</evidence>
<protein>
    <submittedName>
        <fullName evidence="1">Uncharacterized protein</fullName>
    </submittedName>
</protein>
<sequence>MLLVYGVIEGNALLGPLGCTTDPVNEMICRSDLSSGRNKVLKDTDGTSEVASGENNLCCAQCKLLLRIIDQATLKVIAGIVKSGQVDVVFGLDGEAYHDSGCGMLRHGMTVLRKIPWIEAGKERP</sequence>
<gene>
    <name evidence="1" type="ORF">MAR_024500</name>
</gene>
<evidence type="ECO:0000313" key="1">
    <source>
        <dbReference type="EMBL" id="WAR00128.1"/>
    </source>
</evidence>
<dbReference type="Proteomes" id="UP001164746">
    <property type="component" value="Chromosome 3"/>
</dbReference>
<dbReference type="EMBL" id="CP111014">
    <property type="protein sequence ID" value="WAR00128.1"/>
    <property type="molecule type" value="Genomic_DNA"/>
</dbReference>